<evidence type="ECO:0000313" key="2">
    <source>
        <dbReference type="Proteomes" id="UP000233517"/>
    </source>
</evidence>
<dbReference type="EMBL" id="PHAI01000003">
    <property type="protein sequence ID" value="PKM91208.1"/>
    <property type="molecule type" value="Genomic_DNA"/>
</dbReference>
<dbReference type="AlphaFoldDB" id="A0A2N2E935"/>
<proteinExistence type="predicted"/>
<sequence length="190" mass="22244">MPKIKHLSEYHKVAFELKYKGFSYQNIAEILNKRWPKSRKAKFTVQSIKDWFKEAGTLASDYEHYANEMDDIHAETMEIVRRAGARVREENFRLANEMLVALMGSSNDAVKLAAIKEILDRVEGKPKENIMLNNQDIYELPPQERWKLIPYEIKLRLSRNQYSKETADAIFNWAETGKTKPAKPRPDNQK</sequence>
<gene>
    <name evidence="1" type="ORF">CVU82_04115</name>
</gene>
<protein>
    <submittedName>
        <fullName evidence="1">Uncharacterized protein</fullName>
    </submittedName>
</protein>
<dbReference type="Proteomes" id="UP000233517">
    <property type="component" value="Unassembled WGS sequence"/>
</dbReference>
<evidence type="ECO:0000313" key="1">
    <source>
        <dbReference type="EMBL" id="PKM91208.1"/>
    </source>
</evidence>
<name>A0A2N2E935_9BACT</name>
<reference evidence="1 2" key="1">
    <citation type="journal article" date="2017" name="ISME J.">
        <title>Potential for microbial H2 and metal transformations associated with novel bacteria and archaea in deep terrestrial subsurface sediments.</title>
        <authorList>
            <person name="Hernsdorf A.W."/>
            <person name="Amano Y."/>
            <person name="Miyakawa K."/>
            <person name="Ise K."/>
            <person name="Suzuki Y."/>
            <person name="Anantharaman K."/>
            <person name="Probst A."/>
            <person name="Burstein D."/>
            <person name="Thomas B.C."/>
            <person name="Banfield J.F."/>
        </authorList>
    </citation>
    <scope>NUCLEOTIDE SEQUENCE [LARGE SCALE GENOMIC DNA]</scope>
    <source>
        <strain evidence="1">HGW-Falkowbacteria-1</strain>
    </source>
</reference>
<accession>A0A2N2E935</accession>
<organism evidence="1 2">
    <name type="scientific">Candidatus Falkowbacteria bacterium HGW-Falkowbacteria-1</name>
    <dbReference type="NCBI Taxonomy" id="2013768"/>
    <lineage>
        <taxon>Bacteria</taxon>
        <taxon>Candidatus Falkowiibacteriota</taxon>
    </lineage>
</organism>
<comment type="caution">
    <text evidence="1">The sequence shown here is derived from an EMBL/GenBank/DDBJ whole genome shotgun (WGS) entry which is preliminary data.</text>
</comment>